<feature type="non-terminal residue" evidence="8">
    <location>
        <position position="105"/>
    </location>
</feature>
<evidence type="ECO:0000256" key="6">
    <source>
        <dbReference type="ARBA" id="ARBA00022918"/>
    </source>
</evidence>
<dbReference type="AlphaFoldDB" id="A0A7L3YD26"/>
<keyword evidence="4" id="KW-0255">Endonuclease</keyword>
<accession>A0A7L3YD26</accession>
<organism evidence="8 9">
    <name type="scientific">Calonectris borealis</name>
    <name type="common">Cory's shearwater</name>
    <dbReference type="NCBI Taxonomy" id="1323832"/>
    <lineage>
        <taxon>Eukaryota</taxon>
        <taxon>Metazoa</taxon>
        <taxon>Chordata</taxon>
        <taxon>Craniata</taxon>
        <taxon>Vertebrata</taxon>
        <taxon>Euteleostomi</taxon>
        <taxon>Archelosauria</taxon>
        <taxon>Archosauria</taxon>
        <taxon>Dinosauria</taxon>
        <taxon>Saurischia</taxon>
        <taxon>Theropoda</taxon>
        <taxon>Coelurosauria</taxon>
        <taxon>Aves</taxon>
        <taxon>Neognathae</taxon>
        <taxon>Neoaves</taxon>
        <taxon>Aequornithes</taxon>
        <taxon>Procellariiformes</taxon>
        <taxon>Procellariidae</taxon>
        <taxon>Calonectris</taxon>
    </lineage>
</organism>
<dbReference type="PANTHER" id="PTHR41694">
    <property type="entry name" value="ENDOGENOUS RETROVIRUS GROUP K MEMBER POL PROTEIN"/>
    <property type="match status" value="1"/>
</dbReference>
<feature type="domain" description="Integrase catalytic" evidence="7">
    <location>
        <begin position="1"/>
        <end position="105"/>
    </location>
</feature>
<comment type="caution">
    <text evidence="8">The sequence shown here is derived from an EMBL/GenBank/DDBJ whole genome shotgun (WGS) entry which is preliminary data.</text>
</comment>
<protein>
    <submittedName>
        <fullName evidence="8">POK6 protein</fullName>
    </submittedName>
</protein>
<dbReference type="EMBL" id="VZUG01075482">
    <property type="protein sequence ID" value="NXV98680.1"/>
    <property type="molecule type" value="Genomic_DNA"/>
</dbReference>
<dbReference type="Proteomes" id="UP000535403">
    <property type="component" value="Unassembled WGS sequence"/>
</dbReference>
<gene>
    <name evidence="8" type="primary">Ervk6_1</name>
    <name evidence="8" type="ORF">CALBOR_R15082</name>
</gene>
<evidence type="ECO:0000256" key="1">
    <source>
        <dbReference type="ARBA" id="ARBA00022679"/>
    </source>
</evidence>
<evidence type="ECO:0000256" key="2">
    <source>
        <dbReference type="ARBA" id="ARBA00022695"/>
    </source>
</evidence>
<dbReference type="GO" id="GO:0016787">
    <property type="term" value="F:hydrolase activity"/>
    <property type="evidence" value="ECO:0007669"/>
    <property type="project" value="UniProtKB-KW"/>
</dbReference>
<dbReference type="PANTHER" id="PTHR41694:SF3">
    <property type="entry name" value="RNA-DIRECTED DNA POLYMERASE-RELATED"/>
    <property type="match status" value="1"/>
</dbReference>
<keyword evidence="5" id="KW-0378">Hydrolase</keyword>
<name>A0A7L3YD26_9AVES</name>
<evidence type="ECO:0000259" key="7">
    <source>
        <dbReference type="PROSITE" id="PS50994"/>
    </source>
</evidence>
<dbReference type="InterPro" id="IPR001584">
    <property type="entry name" value="Integrase_cat-core"/>
</dbReference>
<dbReference type="InterPro" id="IPR036397">
    <property type="entry name" value="RNaseH_sf"/>
</dbReference>
<feature type="non-terminal residue" evidence="8">
    <location>
        <position position="1"/>
    </location>
</feature>
<dbReference type="PROSITE" id="PS50994">
    <property type="entry name" value="INTEGRASE"/>
    <property type="match status" value="1"/>
</dbReference>
<keyword evidence="3" id="KW-0540">Nuclease</keyword>
<evidence type="ECO:0000313" key="8">
    <source>
        <dbReference type="EMBL" id="NXV98680.1"/>
    </source>
</evidence>
<sequence>RGLHALQIWQMDVTHIPEFGRLKYVHVSIDTFSHALWATAQTGESAKHVIKHMCAAISALGVPQELKTDNGPAYVSYKFEQFCTTWGIRRKTGISHSPTGQAIVE</sequence>
<evidence type="ECO:0000256" key="3">
    <source>
        <dbReference type="ARBA" id="ARBA00022722"/>
    </source>
</evidence>
<dbReference type="GO" id="GO:0004519">
    <property type="term" value="F:endonuclease activity"/>
    <property type="evidence" value="ECO:0007669"/>
    <property type="project" value="UniProtKB-KW"/>
</dbReference>
<evidence type="ECO:0000256" key="4">
    <source>
        <dbReference type="ARBA" id="ARBA00022759"/>
    </source>
</evidence>
<dbReference type="Pfam" id="PF00665">
    <property type="entry name" value="rve"/>
    <property type="match status" value="1"/>
</dbReference>
<evidence type="ECO:0000256" key="5">
    <source>
        <dbReference type="ARBA" id="ARBA00022801"/>
    </source>
</evidence>
<reference evidence="8 9" key="1">
    <citation type="submission" date="2019-09" db="EMBL/GenBank/DDBJ databases">
        <title>Bird 10,000 Genomes (B10K) Project - Family phase.</title>
        <authorList>
            <person name="Zhang G."/>
        </authorList>
    </citation>
    <scope>NUCLEOTIDE SEQUENCE [LARGE SCALE GENOMIC DNA]</scope>
    <source>
        <strain evidence="8">OUT-0025</strain>
        <tissue evidence="8">Blood</tissue>
    </source>
</reference>
<dbReference type="SUPFAM" id="SSF53098">
    <property type="entry name" value="Ribonuclease H-like"/>
    <property type="match status" value="1"/>
</dbReference>
<keyword evidence="2" id="KW-0548">Nucleotidyltransferase</keyword>
<evidence type="ECO:0000313" key="9">
    <source>
        <dbReference type="Proteomes" id="UP000535403"/>
    </source>
</evidence>
<dbReference type="InterPro" id="IPR012337">
    <property type="entry name" value="RNaseH-like_sf"/>
</dbReference>
<dbReference type="GO" id="GO:0003964">
    <property type="term" value="F:RNA-directed DNA polymerase activity"/>
    <property type="evidence" value="ECO:0007669"/>
    <property type="project" value="UniProtKB-KW"/>
</dbReference>
<dbReference type="GO" id="GO:0035613">
    <property type="term" value="F:RNA stem-loop binding"/>
    <property type="evidence" value="ECO:0007669"/>
    <property type="project" value="TreeGrafter"/>
</dbReference>
<dbReference type="Gene3D" id="3.30.420.10">
    <property type="entry name" value="Ribonuclease H-like superfamily/Ribonuclease H"/>
    <property type="match status" value="1"/>
</dbReference>
<proteinExistence type="predicted"/>
<dbReference type="GO" id="GO:0015074">
    <property type="term" value="P:DNA integration"/>
    <property type="evidence" value="ECO:0007669"/>
    <property type="project" value="InterPro"/>
</dbReference>
<keyword evidence="9" id="KW-1185">Reference proteome</keyword>
<keyword evidence="1" id="KW-0808">Transferase</keyword>
<keyword evidence="6" id="KW-0695">RNA-directed DNA polymerase</keyword>